<dbReference type="Proteomes" id="UP000005433">
    <property type="component" value="Segment"/>
</dbReference>
<proteinExistence type="predicted"/>
<dbReference type="KEGG" id="vg:11541209"/>
<reference evidence="1 2" key="1">
    <citation type="journal article" date="2013" name="Arch. Virol.">
        <title>Characterization and whole genome sequences of the Rhodococcus bacteriophages RGL3 and RER2.</title>
        <authorList>
            <person name="Petrovski S."/>
            <person name="Seviour R.J."/>
            <person name="Tillett D."/>
        </authorList>
    </citation>
    <scope>NUCLEOTIDE SEQUENCE [LARGE SCALE GENOMIC DNA]</scope>
</reference>
<dbReference type="GeneID" id="11541209"/>
<dbReference type="EMBL" id="JN116826">
    <property type="protein sequence ID" value="AEV52132.1"/>
    <property type="molecule type" value="Genomic_DNA"/>
</dbReference>
<dbReference type="OrthoDB" id="19149at10239"/>
<name>G9FHP4_9CAUD</name>
<accession>G9FHP4</accession>
<protein>
    <submittedName>
        <fullName evidence="1">Uncharacterized protein</fullName>
    </submittedName>
</protein>
<keyword evidence="2" id="KW-1185">Reference proteome</keyword>
<organism evidence="1 2">
    <name type="scientific">Rhodococcus phage RGL3</name>
    <dbReference type="NCBI Taxonomy" id="2922221"/>
    <lineage>
        <taxon>Viruses</taxon>
        <taxon>Duplodnaviria</taxon>
        <taxon>Heunggongvirae</taxon>
        <taxon>Uroviricota</taxon>
        <taxon>Caudoviricetes</taxon>
        <taxon>Rerduovirus</taxon>
        <taxon>Rerduovirus RGL3</taxon>
    </lineage>
</organism>
<dbReference type="RefSeq" id="YP_005087010.1">
    <property type="nucleotide sequence ID" value="NC_016650.1"/>
</dbReference>
<evidence type="ECO:0000313" key="1">
    <source>
        <dbReference type="EMBL" id="AEV52132.1"/>
    </source>
</evidence>
<sequence>MIESKSLGELEGFEVEAGWVYDDMTPDFYGEEAYDAEAVEAFNNGDWSFVILTVEARFNGHVMGTAHLGGVELGFFPGATEILDPLTDPEYLDDLIREALDEARSELHAVITKGIEVLV</sequence>
<evidence type="ECO:0000313" key="2">
    <source>
        <dbReference type="Proteomes" id="UP000005433"/>
    </source>
</evidence>